<keyword evidence="6 8" id="KW-0106">Calcium</keyword>
<evidence type="ECO:0000313" key="11">
    <source>
        <dbReference type="EMBL" id="KAF2214285.1"/>
    </source>
</evidence>
<evidence type="ECO:0000256" key="3">
    <source>
        <dbReference type="ARBA" id="ARBA00022723"/>
    </source>
</evidence>
<dbReference type="GO" id="GO:0046872">
    <property type="term" value="F:metal ion binding"/>
    <property type="evidence" value="ECO:0007669"/>
    <property type="project" value="UniProtKB-UniRule"/>
</dbReference>
<keyword evidence="9" id="KW-0732">Signal</keyword>
<evidence type="ECO:0000313" key="12">
    <source>
        <dbReference type="Proteomes" id="UP000799539"/>
    </source>
</evidence>
<accession>A0A6A6FLF2</accession>
<dbReference type="SUPFAM" id="SSF52743">
    <property type="entry name" value="Subtilisin-like"/>
    <property type="match status" value="1"/>
</dbReference>
<dbReference type="CDD" id="cd04056">
    <property type="entry name" value="Peptidases_S53"/>
    <property type="match status" value="1"/>
</dbReference>
<keyword evidence="2" id="KW-0645">Protease</keyword>
<comment type="cofactor">
    <cofactor evidence="8">
        <name>Ca(2+)</name>
        <dbReference type="ChEBI" id="CHEBI:29108"/>
    </cofactor>
    <text evidence="8">Binds 1 Ca(2+) ion per subunit.</text>
</comment>
<feature type="binding site" evidence="8">
    <location>
        <position position="578"/>
    </location>
    <ligand>
        <name>Ca(2+)</name>
        <dbReference type="ChEBI" id="CHEBI:29108"/>
    </ligand>
</feature>
<dbReference type="Gene3D" id="3.40.50.200">
    <property type="entry name" value="Peptidase S8/S53 domain"/>
    <property type="match status" value="1"/>
</dbReference>
<evidence type="ECO:0000256" key="7">
    <source>
        <dbReference type="ARBA" id="ARBA00023145"/>
    </source>
</evidence>
<comment type="subcellular location">
    <subcellularLocation>
        <location evidence="1">Secreted</location>
        <location evidence="1">Extracellular space</location>
    </subcellularLocation>
</comment>
<keyword evidence="12" id="KW-1185">Reference proteome</keyword>
<dbReference type="Proteomes" id="UP000799539">
    <property type="component" value="Unassembled WGS sequence"/>
</dbReference>
<dbReference type="PROSITE" id="PS51257">
    <property type="entry name" value="PROKAR_LIPOPROTEIN"/>
    <property type="match status" value="1"/>
</dbReference>
<gene>
    <name evidence="11" type="ORF">CERZMDRAFT_117010</name>
</gene>
<dbReference type="SMART" id="SM00944">
    <property type="entry name" value="Pro-kuma_activ"/>
    <property type="match status" value="1"/>
</dbReference>
<dbReference type="GO" id="GO:0004252">
    <property type="term" value="F:serine-type endopeptidase activity"/>
    <property type="evidence" value="ECO:0007669"/>
    <property type="project" value="InterPro"/>
</dbReference>
<evidence type="ECO:0000256" key="8">
    <source>
        <dbReference type="PROSITE-ProRule" id="PRU01032"/>
    </source>
</evidence>
<dbReference type="OrthoDB" id="409122at2759"/>
<evidence type="ECO:0000256" key="6">
    <source>
        <dbReference type="ARBA" id="ARBA00022837"/>
    </source>
</evidence>
<feature type="signal peptide" evidence="9">
    <location>
        <begin position="1"/>
        <end position="15"/>
    </location>
</feature>
<comment type="caution">
    <text evidence="8">Lacks conserved residue(s) required for the propagation of feature annotation.</text>
</comment>
<keyword evidence="4" id="KW-0378">Hydrolase</keyword>
<dbReference type="EMBL" id="ML992668">
    <property type="protein sequence ID" value="KAF2214285.1"/>
    <property type="molecule type" value="Genomic_DNA"/>
</dbReference>
<dbReference type="InterPro" id="IPR030400">
    <property type="entry name" value="Sedolisin_dom"/>
</dbReference>
<evidence type="ECO:0000256" key="5">
    <source>
        <dbReference type="ARBA" id="ARBA00022825"/>
    </source>
</evidence>
<keyword evidence="3 8" id="KW-0479">Metal-binding</keyword>
<dbReference type="PROSITE" id="PS51695">
    <property type="entry name" value="SEDOLISIN"/>
    <property type="match status" value="1"/>
</dbReference>
<evidence type="ECO:0000256" key="1">
    <source>
        <dbReference type="ARBA" id="ARBA00004239"/>
    </source>
</evidence>
<protein>
    <recommendedName>
        <fullName evidence="10">Peptidase S53 domain-containing protein</fullName>
    </recommendedName>
</protein>
<reference evidence="11" key="1">
    <citation type="journal article" date="2020" name="Stud. Mycol.">
        <title>101 Dothideomycetes genomes: a test case for predicting lifestyles and emergence of pathogens.</title>
        <authorList>
            <person name="Haridas S."/>
            <person name="Albert R."/>
            <person name="Binder M."/>
            <person name="Bloem J."/>
            <person name="Labutti K."/>
            <person name="Salamov A."/>
            <person name="Andreopoulos B."/>
            <person name="Baker S."/>
            <person name="Barry K."/>
            <person name="Bills G."/>
            <person name="Bluhm B."/>
            <person name="Cannon C."/>
            <person name="Castanera R."/>
            <person name="Culley D."/>
            <person name="Daum C."/>
            <person name="Ezra D."/>
            <person name="Gonzalez J."/>
            <person name="Henrissat B."/>
            <person name="Kuo A."/>
            <person name="Liang C."/>
            <person name="Lipzen A."/>
            <person name="Lutzoni F."/>
            <person name="Magnuson J."/>
            <person name="Mondo S."/>
            <person name="Nolan M."/>
            <person name="Ohm R."/>
            <person name="Pangilinan J."/>
            <person name="Park H.-J."/>
            <person name="Ramirez L."/>
            <person name="Alfaro M."/>
            <person name="Sun H."/>
            <person name="Tritt A."/>
            <person name="Yoshinaga Y."/>
            <person name="Zwiers L.-H."/>
            <person name="Turgeon B."/>
            <person name="Goodwin S."/>
            <person name="Spatafora J."/>
            <person name="Crous P."/>
            <person name="Grigoriev I."/>
        </authorList>
    </citation>
    <scope>NUCLEOTIDE SEQUENCE</scope>
    <source>
        <strain evidence="11">SCOH1-5</strain>
    </source>
</reference>
<dbReference type="PANTHER" id="PTHR14218">
    <property type="entry name" value="PROTEASE S8 TRIPEPTIDYL PEPTIDASE I CLN2"/>
    <property type="match status" value="1"/>
</dbReference>
<dbReference type="GO" id="GO:0008240">
    <property type="term" value="F:tripeptidyl-peptidase activity"/>
    <property type="evidence" value="ECO:0007669"/>
    <property type="project" value="UniProtKB-EC"/>
</dbReference>
<dbReference type="InterPro" id="IPR036852">
    <property type="entry name" value="Peptidase_S8/S53_dom_sf"/>
</dbReference>
<sequence>MRRATLLAAASLVLAASCTFVQKRSPTNHGWERRSLAPSDNSIKLHIAVRHADNGAAIERQLALASDPHHPSFRQHVSADEAGRLSSAAPESISEVEEWLRGHDLLDEASFFGGIFEIDTTIREAELLLNTTYFTFSDGFRDITRAEVYHLPKNVAHCIDFVTPTTNFPQPAEAQQALSAKISLKRSAGIAKREQNDTNCTGADGLATPTCIRRVYDISFDGLNYTVQPNRTTFAVYATESASFNNSDLQAYLKDYNPAAAQASATYKLVGSGGVSDPGIGPKFETSLGTQALLGLAYPEVQHGIFYNYGGVFGPEIGKTYDQFVTFLQQLLSNETGPSVVSITESANENLFDPDYAKRLCLMMAQIGARGVTLLFSAGNNGANGQEAGGEHKTIFEPKFPASCPWVTAVGGTTNIGDEEAAVNGTIPAASSVAITASGGGFSNLFARPQYQADQVRSYIDQYVPKTYENESGFNSSGRGYPDVAAFSTQYPTFVDGFMVPIGGTSAATPTWAAVISMLNDYEAFHGRPPLGFLNPWLYSLNGTGLKDIVKGGENVGACSAAQGCTLPKVLGYNTTEGWDAVTGLGSPKFRELVRALDGGRNTSDEQFSSVVSSAAAAMTATATTSAGASTPTGAAAGLHDGSVQAALLGIGAVVLAAF</sequence>
<organism evidence="11 12">
    <name type="scientific">Cercospora zeae-maydis SCOH1-5</name>
    <dbReference type="NCBI Taxonomy" id="717836"/>
    <lineage>
        <taxon>Eukaryota</taxon>
        <taxon>Fungi</taxon>
        <taxon>Dikarya</taxon>
        <taxon>Ascomycota</taxon>
        <taxon>Pezizomycotina</taxon>
        <taxon>Dothideomycetes</taxon>
        <taxon>Dothideomycetidae</taxon>
        <taxon>Mycosphaerellales</taxon>
        <taxon>Mycosphaerellaceae</taxon>
        <taxon>Cercospora</taxon>
    </lineage>
</organism>
<dbReference type="InterPro" id="IPR015366">
    <property type="entry name" value="S53_propep"/>
</dbReference>
<evidence type="ECO:0000259" key="10">
    <source>
        <dbReference type="PROSITE" id="PS51695"/>
    </source>
</evidence>
<dbReference type="Pfam" id="PF09286">
    <property type="entry name" value="Pro-kuma_activ"/>
    <property type="match status" value="1"/>
</dbReference>
<dbReference type="AlphaFoldDB" id="A0A6A6FLF2"/>
<feature type="binding site" evidence="8">
    <location>
        <position position="548"/>
    </location>
    <ligand>
        <name>Ca(2+)</name>
        <dbReference type="ChEBI" id="CHEBI:29108"/>
    </ligand>
</feature>
<feature type="domain" description="Peptidase S53" evidence="10">
    <location>
        <begin position="206"/>
        <end position="600"/>
    </location>
</feature>
<feature type="binding site" evidence="8">
    <location>
        <position position="549"/>
    </location>
    <ligand>
        <name>Ca(2+)</name>
        <dbReference type="ChEBI" id="CHEBI:29108"/>
    </ligand>
</feature>
<evidence type="ECO:0000256" key="4">
    <source>
        <dbReference type="ARBA" id="ARBA00022801"/>
    </source>
</evidence>
<name>A0A6A6FLF2_9PEZI</name>
<dbReference type="CDD" id="cd11377">
    <property type="entry name" value="Pro-peptidase_S53"/>
    <property type="match status" value="1"/>
</dbReference>
<evidence type="ECO:0000256" key="9">
    <source>
        <dbReference type="SAM" id="SignalP"/>
    </source>
</evidence>
<keyword evidence="5" id="KW-0720">Serine protease</keyword>
<feature type="binding site" evidence="8">
    <location>
        <position position="580"/>
    </location>
    <ligand>
        <name>Ca(2+)</name>
        <dbReference type="ChEBI" id="CHEBI:29108"/>
    </ligand>
</feature>
<dbReference type="GO" id="GO:0006508">
    <property type="term" value="P:proteolysis"/>
    <property type="evidence" value="ECO:0007669"/>
    <property type="project" value="UniProtKB-KW"/>
</dbReference>
<dbReference type="InterPro" id="IPR050819">
    <property type="entry name" value="Tripeptidyl-peptidase_I"/>
</dbReference>
<dbReference type="GO" id="GO:0005576">
    <property type="term" value="C:extracellular region"/>
    <property type="evidence" value="ECO:0007669"/>
    <property type="project" value="UniProtKB-SubCell"/>
</dbReference>
<keyword evidence="7" id="KW-0865">Zymogen</keyword>
<feature type="chain" id="PRO_5025482554" description="Peptidase S53 domain-containing protein" evidence="9">
    <location>
        <begin position="16"/>
        <end position="659"/>
    </location>
</feature>
<dbReference type="PANTHER" id="PTHR14218:SF15">
    <property type="entry name" value="TRIPEPTIDYL-PEPTIDASE 1"/>
    <property type="match status" value="1"/>
</dbReference>
<evidence type="ECO:0000256" key="2">
    <source>
        <dbReference type="ARBA" id="ARBA00022670"/>
    </source>
</evidence>
<proteinExistence type="predicted"/>
<dbReference type="SUPFAM" id="SSF54897">
    <property type="entry name" value="Protease propeptides/inhibitors"/>
    <property type="match status" value="1"/>
</dbReference>